<reference evidence="2" key="1">
    <citation type="journal article" date="2021" name="PeerJ">
        <title>Extensive microbial diversity within the chicken gut microbiome revealed by metagenomics and culture.</title>
        <authorList>
            <person name="Gilroy R."/>
            <person name="Ravi A."/>
            <person name="Getino M."/>
            <person name="Pursley I."/>
            <person name="Horton D.L."/>
            <person name="Alikhan N.F."/>
            <person name="Baker D."/>
            <person name="Gharbi K."/>
            <person name="Hall N."/>
            <person name="Watson M."/>
            <person name="Adriaenssens E.M."/>
            <person name="Foster-Nyarko E."/>
            <person name="Jarju S."/>
            <person name="Secka A."/>
            <person name="Antonio M."/>
            <person name="Oren A."/>
            <person name="Chaudhuri R.R."/>
            <person name="La Ragione R."/>
            <person name="Hildebrand F."/>
            <person name="Pallen M.J."/>
        </authorList>
    </citation>
    <scope>NUCLEOTIDE SEQUENCE</scope>
    <source>
        <strain evidence="2">ChiHejej3B27-2180</strain>
    </source>
</reference>
<feature type="region of interest" description="Disordered" evidence="1">
    <location>
        <begin position="327"/>
        <end position="354"/>
    </location>
</feature>
<feature type="region of interest" description="Disordered" evidence="1">
    <location>
        <begin position="50"/>
        <end position="117"/>
    </location>
</feature>
<feature type="compositionally biased region" description="Basic and acidic residues" evidence="1">
    <location>
        <begin position="106"/>
        <end position="117"/>
    </location>
</feature>
<feature type="compositionally biased region" description="Basic and acidic residues" evidence="1">
    <location>
        <begin position="327"/>
        <end position="342"/>
    </location>
</feature>
<dbReference type="AlphaFoldDB" id="A0A9D1U473"/>
<comment type="caution">
    <text evidence="2">The sequence shown here is derived from an EMBL/GenBank/DDBJ whole genome shotgun (WGS) entry which is preliminary data.</text>
</comment>
<evidence type="ECO:0008006" key="4">
    <source>
        <dbReference type="Google" id="ProtNLM"/>
    </source>
</evidence>
<protein>
    <recommendedName>
        <fullName evidence="4">DUF2325 domain-containing protein</fullName>
    </recommendedName>
</protein>
<name>A0A9D1U473_9LACO</name>
<accession>A0A9D1U473</accession>
<evidence type="ECO:0000313" key="3">
    <source>
        <dbReference type="Proteomes" id="UP000886878"/>
    </source>
</evidence>
<evidence type="ECO:0000313" key="2">
    <source>
        <dbReference type="EMBL" id="HIW70064.1"/>
    </source>
</evidence>
<evidence type="ECO:0000256" key="1">
    <source>
        <dbReference type="SAM" id="MobiDB-lite"/>
    </source>
</evidence>
<dbReference type="Proteomes" id="UP000886878">
    <property type="component" value="Unassembled WGS sequence"/>
</dbReference>
<gene>
    <name evidence="2" type="ORF">H9876_01595</name>
</gene>
<sequence length="461" mass="52617">MYDYRNELMEILKHTTDDLASLKQTQRSLTMILRLLNRLQPADDWAVGEGDDDWNHHPHKKREHHQEQEGGRHFRMRTRHDKPRDNHQVKENHQNHDRHEHHRRTHELTSHPGEKMPKQVSGEFASLLDRSLNNVADQQESTPLTQMADEAHVVPQHVDHQETLHEQEHHQPTEAELAADNRYVVHRKLSGAMINRQYYPERALHDLPYELEDGDVVELGERHGAGLAPIVKKMKVHHGGQVIRVLRKAPLREVAGTKMFQISETQNGDSVLDDEEGATLLIDPKRYGQLNLHAGMPIDFAYYDHGHGMRDAASGTLRWAYEDETVAPKKTDGQPQEVKDQSTKPAPTAAQPVDPHFDLNQRKILIISANPKQWAPLREVMTDHHGVFYGVDASRPQNVTSSKLKQAIRQVDAVVVCEDGIDGKAVKQAQRHAEKYGAAFEKAPSSDRHHVEHALGRLQLN</sequence>
<reference evidence="2" key="2">
    <citation type="submission" date="2021-04" db="EMBL/GenBank/DDBJ databases">
        <authorList>
            <person name="Gilroy R."/>
        </authorList>
    </citation>
    <scope>NUCLEOTIDE SEQUENCE</scope>
    <source>
        <strain evidence="2">ChiHejej3B27-2180</strain>
    </source>
</reference>
<organism evidence="2 3">
    <name type="scientific">Candidatus Limosilactobacillus merdipullorum</name>
    <dbReference type="NCBI Taxonomy" id="2838653"/>
    <lineage>
        <taxon>Bacteria</taxon>
        <taxon>Bacillati</taxon>
        <taxon>Bacillota</taxon>
        <taxon>Bacilli</taxon>
        <taxon>Lactobacillales</taxon>
        <taxon>Lactobacillaceae</taxon>
        <taxon>Limosilactobacillus</taxon>
    </lineage>
</organism>
<dbReference type="EMBL" id="DXGK01000030">
    <property type="protein sequence ID" value="HIW70064.1"/>
    <property type="molecule type" value="Genomic_DNA"/>
</dbReference>
<feature type="compositionally biased region" description="Basic and acidic residues" evidence="1">
    <location>
        <begin position="82"/>
        <end position="98"/>
    </location>
</feature>
<proteinExistence type="predicted"/>